<evidence type="ECO:0000313" key="2">
    <source>
        <dbReference type="EMBL" id="KAF0424713.1"/>
    </source>
</evidence>
<gene>
    <name evidence="2" type="ORF">F8M41_006462</name>
</gene>
<dbReference type="CDD" id="cd09917">
    <property type="entry name" value="F-box_SF"/>
    <property type="match status" value="1"/>
</dbReference>
<dbReference type="InterPro" id="IPR036047">
    <property type="entry name" value="F-box-like_dom_sf"/>
</dbReference>
<reference evidence="2 3" key="1">
    <citation type="journal article" date="2019" name="Environ. Microbiol.">
        <title>At the nexus of three kingdoms: the genome of the mycorrhizal fungus Gigaspora margarita provides insights into plant, endobacterial and fungal interactions.</title>
        <authorList>
            <person name="Venice F."/>
            <person name="Ghignone S."/>
            <person name="Salvioli di Fossalunga A."/>
            <person name="Amselem J."/>
            <person name="Novero M."/>
            <person name="Xianan X."/>
            <person name="Sedzielewska Toro K."/>
            <person name="Morin E."/>
            <person name="Lipzen A."/>
            <person name="Grigoriev I.V."/>
            <person name="Henrissat B."/>
            <person name="Martin F.M."/>
            <person name="Bonfante P."/>
        </authorList>
    </citation>
    <scope>NUCLEOTIDE SEQUENCE [LARGE SCALE GENOMIC DNA]</scope>
    <source>
        <strain evidence="2 3">BEG34</strain>
    </source>
</reference>
<name>A0A8H4A443_GIGMA</name>
<protein>
    <recommendedName>
        <fullName evidence="1">F-box domain-containing protein</fullName>
    </recommendedName>
</protein>
<dbReference type="OrthoDB" id="2357941at2759"/>
<dbReference type="EMBL" id="WTPW01001634">
    <property type="protein sequence ID" value="KAF0424713.1"/>
    <property type="molecule type" value="Genomic_DNA"/>
</dbReference>
<dbReference type="Proteomes" id="UP000439903">
    <property type="component" value="Unassembled WGS sequence"/>
</dbReference>
<dbReference type="InterPro" id="IPR001810">
    <property type="entry name" value="F-box_dom"/>
</dbReference>
<keyword evidence="3" id="KW-1185">Reference proteome</keyword>
<accession>A0A8H4A443</accession>
<dbReference type="Gene3D" id="1.20.1280.50">
    <property type="match status" value="1"/>
</dbReference>
<evidence type="ECO:0000313" key="3">
    <source>
        <dbReference type="Proteomes" id="UP000439903"/>
    </source>
</evidence>
<sequence>MTSFVITRLSNEVLFEIFKCLNSYYKTLFSCLLVNRKWCRIIVPILWRAPCFKYRRVIRMCFLELNADEQALLVLFKINLPENNPMPLFEHVSFIISVNN</sequence>
<proteinExistence type="predicted"/>
<comment type="caution">
    <text evidence="2">The sequence shown here is derived from an EMBL/GenBank/DDBJ whole genome shotgun (WGS) entry which is preliminary data.</text>
</comment>
<evidence type="ECO:0000259" key="1">
    <source>
        <dbReference type="Pfam" id="PF12937"/>
    </source>
</evidence>
<organism evidence="2 3">
    <name type="scientific">Gigaspora margarita</name>
    <dbReference type="NCBI Taxonomy" id="4874"/>
    <lineage>
        <taxon>Eukaryota</taxon>
        <taxon>Fungi</taxon>
        <taxon>Fungi incertae sedis</taxon>
        <taxon>Mucoromycota</taxon>
        <taxon>Glomeromycotina</taxon>
        <taxon>Glomeromycetes</taxon>
        <taxon>Diversisporales</taxon>
        <taxon>Gigasporaceae</taxon>
        <taxon>Gigaspora</taxon>
    </lineage>
</organism>
<dbReference type="Pfam" id="PF12937">
    <property type="entry name" value="F-box-like"/>
    <property type="match status" value="1"/>
</dbReference>
<dbReference type="AlphaFoldDB" id="A0A8H4A443"/>
<feature type="domain" description="F-box" evidence="1">
    <location>
        <begin position="11"/>
        <end position="53"/>
    </location>
</feature>
<dbReference type="SUPFAM" id="SSF81383">
    <property type="entry name" value="F-box domain"/>
    <property type="match status" value="1"/>
</dbReference>